<keyword evidence="2" id="KW-1185">Reference proteome</keyword>
<proteinExistence type="predicted"/>
<dbReference type="EMBL" id="CP027433">
    <property type="protein sequence ID" value="AVM01414.1"/>
    <property type="molecule type" value="Genomic_DNA"/>
</dbReference>
<dbReference type="OrthoDB" id="3266223at2"/>
<sequence>MSFSQADLGNALAQCAAYAKDLPWGSPDLLFGLAPTALLAAQAPELVDGDDDSALSPVLQDPEDPYADTETLLATLSWPDAVAGCALVTEITVVPPDDAAGARRRARLIAGALRTGSRLALLDVEPAEDDDPATAHHLRTHADLAPELLDALAATFDDAD</sequence>
<evidence type="ECO:0000313" key="2">
    <source>
        <dbReference type="Proteomes" id="UP000239814"/>
    </source>
</evidence>
<protein>
    <submittedName>
        <fullName evidence="1">Uncharacterized protein</fullName>
    </submittedName>
</protein>
<dbReference type="KEGG" id="git:C6V83_15360"/>
<dbReference type="AlphaFoldDB" id="A0A2S0KIB1"/>
<dbReference type="RefSeq" id="WP_105943122.1">
    <property type="nucleotide sequence ID" value="NZ_CP027433.1"/>
</dbReference>
<dbReference type="InterPro" id="IPR047681">
    <property type="entry name" value="PPA1309-like"/>
</dbReference>
<organism evidence="1 2">
    <name type="scientific">Gordonia iterans</name>
    <dbReference type="NCBI Taxonomy" id="1004901"/>
    <lineage>
        <taxon>Bacteria</taxon>
        <taxon>Bacillati</taxon>
        <taxon>Actinomycetota</taxon>
        <taxon>Actinomycetes</taxon>
        <taxon>Mycobacteriales</taxon>
        <taxon>Gordoniaceae</taxon>
        <taxon>Gordonia</taxon>
    </lineage>
</organism>
<dbReference type="Proteomes" id="UP000239814">
    <property type="component" value="Chromosome"/>
</dbReference>
<accession>A0A2S0KIB1</accession>
<evidence type="ECO:0000313" key="1">
    <source>
        <dbReference type="EMBL" id="AVM01414.1"/>
    </source>
</evidence>
<dbReference type="NCBIfam" id="NF040618">
    <property type="entry name" value="PPA1309_fam"/>
    <property type="match status" value="1"/>
</dbReference>
<gene>
    <name evidence="1" type="ORF">C6V83_15360</name>
</gene>
<name>A0A2S0KIB1_9ACTN</name>
<reference evidence="1 2" key="1">
    <citation type="submission" date="2018-03" db="EMBL/GenBank/DDBJ databases">
        <title>Characteristics and genome of n-alkane degrading marine bacteria Gordonia iterans isolated from crude oil contaminated in Tae-an, South Korea.</title>
        <authorList>
            <person name="Lee S.-S."/>
            <person name="Kim H."/>
        </authorList>
    </citation>
    <scope>NUCLEOTIDE SEQUENCE [LARGE SCALE GENOMIC DNA]</scope>
    <source>
        <strain evidence="1 2">Co17</strain>
    </source>
</reference>